<protein>
    <recommendedName>
        <fullName evidence="8">PTS EIIA type-4 domain-containing protein</fullName>
    </recommendedName>
</protein>
<evidence type="ECO:0000313" key="9">
    <source>
        <dbReference type="EMBL" id="PKY90841.1"/>
    </source>
</evidence>
<dbReference type="Pfam" id="PF03610">
    <property type="entry name" value="EIIA-man"/>
    <property type="match status" value="1"/>
</dbReference>
<feature type="domain" description="PTS EIIA type-4" evidence="8">
    <location>
        <begin position="1"/>
        <end position="124"/>
    </location>
</feature>
<dbReference type="EMBL" id="PKGZ01000008">
    <property type="protein sequence ID" value="PKY90841.1"/>
    <property type="molecule type" value="Genomic_DNA"/>
</dbReference>
<accession>A0A0X8F845</accession>
<dbReference type="AlphaFoldDB" id="A0A0X8F845"/>
<evidence type="ECO:0000256" key="2">
    <source>
        <dbReference type="ARBA" id="ARBA00022448"/>
    </source>
</evidence>
<evidence type="ECO:0000256" key="1">
    <source>
        <dbReference type="ARBA" id="ARBA00004496"/>
    </source>
</evidence>
<dbReference type="RefSeq" id="WP_060776690.1">
    <property type="nucleotide sequence ID" value="NZ_CP014159.1"/>
</dbReference>
<evidence type="ECO:0000256" key="6">
    <source>
        <dbReference type="ARBA" id="ARBA00022683"/>
    </source>
</evidence>
<evidence type="ECO:0000313" key="10">
    <source>
        <dbReference type="Proteomes" id="UP000234775"/>
    </source>
</evidence>
<evidence type="ECO:0000256" key="5">
    <source>
        <dbReference type="ARBA" id="ARBA00022679"/>
    </source>
</evidence>
<keyword evidence="6" id="KW-0598">Phosphotransferase system</keyword>
<dbReference type="PROSITE" id="PS51096">
    <property type="entry name" value="PTS_EIIA_TYPE_4"/>
    <property type="match status" value="1"/>
</dbReference>
<dbReference type="InterPro" id="IPR033887">
    <property type="entry name" value="PTS_IIA_man"/>
</dbReference>
<reference evidence="9 10" key="1">
    <citation type="submission" date="2017-12" db="EMBL/GenBank/DDBJ databases">
        <title>Phylogenetic diversity of female urinary microbiome.</title>
        <authorList>
            <person name="Thomas-White K."/>
            <person name="Wolfe A.J."/>
        </authorList>
    </citation>
    <scope>NUCLEOTIDE SEQUENCE [LARGE SCALE GENOMIC DNA]</scope>
    <source>
        <strain evidence="9 10">UMB0844</strain>
    </source>
</reference>
<comment type="subcellular location">
    <subcellularLocation>
        <location evidence="1">Cytoplasm</location>
    </subcellularLocation>
</comment>
<keyword evidence="4" id="KW-0762">Sugar transport</keyword>
<dbReference type="InterPro" id="IPR004701">
    <property type="entry name" value="PTS_EIIA_man-typ"/>
</dbReference>
<keyword evidence="5" id="KW-0808">Transferase</keyword>
<evidence type="ECO:0000259" key="8">
    <source>
        <dbReference type="PROSITE" id="PS51096"/>
    </source>
</evidence>
<proteinExistence type="predicted"/>
<name>A0A0X8F845_9LACT</name>
<evidence type="ECO:0000256" key="4">
    <source>
        <dbReference type="ARBA" id="ARBA00022597"/>
    </source>
</evidence>
<sequence>MFNIILMGHGELGITMKKSAEMIVGKQKAVKTIPFYEGEGIETLEEKIEKANNNKENDLLIVCDLYGGTPFNSACSYCLKHKDQNIIILSGMSLPMVIQILLGNNSKSIIDVINDIEKDKQLYIKTYMWKVEKTLNNSEGDDL</sequence>
<organism evidence="9 10">
    <name type="scientific">Aerococcus christensenii</name>
    <dbReference type="NCBI Taxonomy" id="87541"/>
    <lineage>
        <taxon>Bacteria</taxon>
        <taxon>Bacillati</taxon>
        <taxon>Bacillota</taxon>
        <taxon>Bacilli</taxon>
        <taxon>Lactobacillales</taxon>
        <taxon>Aerococcaceae</taxon>
        <taxon>Aerococcus</taxon>
    </lineage>
</organism>
<dbReference type="GO" id="GO:0009401">
    <property type="term" value="P:phosphoenolpyruvate-dependent sugar phosphotransferase system"/>
    <property type="evidence" value="ECO:0007669"/>
    <property type="project" value="UniProtKB-KW"/>
</dbReference>
<evidence type="ECO:0000256" key="3">
    <source>
        <dbReference type="ARBA" id="ARBA00022490"/>
    </source>
</evidence>
<keyword evidence="2" id="KW-0813">Transport</keyword>
<dbReference type="Proteomes" id="UP000234775">
    <property type="component" value="Unassembled WGS sequence"/>
</dbReference>
<dbReference type="PANTHER" id="PTHR33799">
    <property type="entry name" value="PTS PERMEASE-RELATED-RELATED"/>
    <property type="match status" value="1"/>
</dbReference>
<evidence type="ECO:0000256" key="7">
    <source>
        <dbReference type="ARBA" id="ARBA00022777"/>
    </source>
</evidence>
<dbReference type="KEGG" id="acg:AWM71_03595"/>
<dbReference type="InterPro" id="IPR036662">
    <property type="entry name" value="PTS_EIIA_man-typ_sf"/>
</dbReference>
<dbReference type="InterPro" id="IPR051471">
    <property type="entry name" value="Bacterial_PTS_sugar_comp"/>
</dbReference>
<dbReference type="GO" id="GO:0005737">
    <property type="term" value="C:cytoplasm"/>
    <property type="evidence" value="ECO:0007669"/>
    <property type="project" value="UniProtKB-SubCell"/>
</dbReference>
<dbReference type="Gene3D" id="3.40.50.510">
    <property type="entry name" value="Phosphotransferase system, mannose-type IIA component"/>
    <property type="match status" value="1"/>
</dbReference>
<keyword evidence="3" id="KW-0963">Cytoplasm</keyword>
<dbReference type="GO" id="GO:0016301">
    <property type="term" value="F:kinase activity"/>
    <property type="evidence" value="ECO:0007669"/>
    <property type="project" value="UniProtKB-KW"/>
</dbReference>
<dbReference type="SUPFAM" id="SSF53062">
    <property type="entry name" value="PTS system fructose IIA component-like"/>
    <property type="match status" value="1"/>
</dbReference>
<dbReference type="CDD" id="cd00006">
    <property type="entry name" value="PTS_IIA_man"/>
    <property type="match status" value="1"/>
</dbReference>
<keyword evidence="10" id="KW-1185">Reference proteome</keyword>
<keyword evidence="7" id="KW-0418">Kinase</keyword>
<dbReference type="PANTHER" id="PTHR33799:SF1">
    <property type="entry name" value="PTS SYSTEM MANNOSE-SPECIFIC EIIAB COMPONENT-RELATED"/>
    <property type="match status" value="1"/>
</dbReference>
<gene>
    <name evidence="9" type="ORF">CYJ27_07660</name>
</gene>
<dbReference type="GO" id="GO:0016020">
    <property type="term" value="C:membrane"/>
    <property type="evidence" value="ECO:0007669"/>
    <property type="project" value="InterPro"/>
</dbReference>
<comment type="caution">
    <text evidence="9">The sequence shown here is derived from an EMBL/GenBank/DDBJ whole genome shotgun (WGS) entry which is preliminary data.</text>
</comment>